<feature type="domain" description="Transposon Tn7 transposition protein TnsD C-terminal" evidence="2">
    <location>
        <begin position="298"/>
        <end position="443"/>
    </location>
</feature>
<dbReference type="InterPro" id="IPR009492">
    <property type="entry name" value="TniQ"/>
</dbReference>
<dbReference type="Pfam" id="PF15978">
    <property type="entry name" value="TnsD"/>
    <property type="match status" value="2"/>
</dbReference>
<proteinExistence type="predicted"/>
<comment type="caution">
    <text evidence="3">The sequence shown here is derived from an EMBL/GenBank/DDBJ whole genome shotgun (WGS) entry which is preliminary data.</text>
</comment>
<organism evidence="3 4">
    <name type="scientific">Pseudoalteromonas luteoviolacea</name>
    <dbReference type="NCBI Taxonomy" id="43657"/>
    <lineage>
        <taxon>Bacteria</taxon>
        <taxon>Pseudomonadati</taxon>
        <taxon>Pseudomonadota</taxon>
        <taxon>Gammaproteobacteria</taxon>
        <taxon>Alteromonadales</taxon>
        <taxon>Pseudoalteromonadaceae</taxon>
        <taxon>Pseudoalteromonas</taxon>
    </lineage>
</organism>
<dbReference type="OrthoDB" id="470139at2"/>
<accession>A0A0C1QKE4</accession>
<dbReference type="AlphaFoldDB" id="A0A0C1QKE4"/>
<evidence type="ECO:0000313" key="4">
    <source>
        <dbReference type="Proteomes" id="UP000031327"/>
    </source>
</evidence>
<evidence type="ECO:0000259" key="2">
    <source>
        <dbReference type="Pfam" id="PF15978"/>
    </source>
</evidence>
<gene>
    <name evidence="3" type="ORF">JF50_20175</name>
</gene>
<dbReference type="Pfam" id="PF06527">
    <property type="entry name" value="TniQ"/>
    <property type="match status" value="1"/>
</dbReference>
<name>A0A0C1QKE4_9GAMM</name>
<feature type="domain" description="Transposon Tn7 transposition protein TnsD C-terminal" evidence="2">
    <location>
        <begin position="203"/>
        <end position="295"/>
    </location>
</feature>
<dbReference type="RefSeq" id="WP_039611181.1">
    <property type="nucleotide sequence ID" value="NZ_JWIC01000008.1"/>
</dbReference>
<feature type="domain" description="TniQ" evidence="1">
    <location>
        <begin position="5"/>
        <end position="159"/>
    </location>
</feature>
<dbReference type="InterPro" id="IPR032750">
    <property type="entry name" value="TnsD_C"/>
</dbReference>
<reference evidence="3 4" key="1">
    <citation type="submission" date="2014-12" db="EMBL/GenBank/DDBJ databases">
        <title>Draft Genome Sequence of Pseudoalteromonas luteoviolacea HI1.</title>
        <authorList>
            <person name="Asahina A.Y."/>
            <person name="Hadfield M.G."/>
        </authorList>
    </citation>
    <scope>NUCLEOTIDE SEQUENCE [LARGE SCALE GENOMIC DNA]</scope>
    <source>
        <strain evidence="3 4">HI1</strain>
    </source>
</reference>
<sequence length="505" mass="58353">MACLPIPYPDELLYSVIGRYGVHTLTTSPKQLLDDVFQNRQIVASVAFQGHLGKISSHYQGNPNLTPHKLLQKHTLYPLYAPFVHPEKAYLSKQALLKDESHSADVQLGKAASCVKSPVYLRYCPDCVSEQLNRYGEAFWQRGLQIPGMSVCPKHACILLNSNVQISGLHKHEFIALNPSSLQSGVIQYGSSKQLSLATNAVRFLELKALKIYPEQWTLFYKKLALERGYYHGEHIDHDRVLEQVESYWQSNFLEQLGLKVDACKDTNWLRSIFRKHRKSFSYLQHLLVWQAFFGNGLNIEAVLRKASNQSLDKSPESYDSAQEVVIDKNKRALWQTSATKLGIKQARLLGFGSLYAWLYRHDKKWLLDTNSKLGLPTVSINKRVNWKARDLCYVKRFISLRNQTEMHLESEHFSKNWYFINADISLSQIKHIDKLPLCKLFLAKYCETIEEYQCRRIAVAYIKSERNHHDLRKWRILRFARLSKDRICPLAAELLGYVVAYDSS</sequence>
<dbReference type="EMBL" id="JWIC01000008">
    <property type="protein sequence ID" value="KID55527.1"/>
    <property type="molecule type" value="Genomic_DNA"/>
</dbReference>
<dbReference type="Proteomes" id="UP000031327">
    <property type="component" value="Unassembled WGS sequence"/>
</dbReference>
<evidence type="ECO:0000259" key="1">
    <source>
        <dbReference type="Pfam" id="PF06527"/>
    </source>
</evidence>
<evidence type="ECO:0000313" key="3">
    <source>
        <dbReference type="EMBL" id="KID55527.1"/>
    </source>
</evidence>
<protein>
    <submittedName>
        <fullName evidence="3">Tn7-like transposition protein D</fullName>
    </submittedName>
</protein>